<feature type="domain" description="Ubiquitin-like" evidence="1">
    <location>
        <begin position="44"/>
        <end position="95"/>
    </location>
</feature>
<organism evidence="2 3">
    <name type="scientific">Pisum sativum</name>
    <name type="common">Garden pea</name>
    <name type="synonym">Lathyrus oleraceus</name>
    <dbReference type="NCBI Taxonomy" id="3888"/>
    <lineage>
        <taxon>Eukaryota</taxon>
        <taxon>Viridiplantae</taxon>
        <taxon>Streptophyta</taxon>
        <taxon>Embryophyta</taxon>
        <taxon>Tracheophyta</taxon>
        <taxon>Spermatophyta</taxon>
        <taxon>Magnoliopsida</taxon>
        <taxon>eudicotyledons</taxon>
        <taxon>Gunneridae</taxon>
        <taxon>Pentapetalae</taxon>
        <taxon>rosids</taxon>
        <taxon>fabids</taxon>
        <taxon>Fabales</taxon>
        <taxon>Fabaceae</taxon>
        <taxon>Papilionoideae</taxon>
        <taxon>50 kb inversion clade</taxon>
        <taxon>NPAAA clade</taxon>
        <taxon>Hologalegina</taxon>
        <taxon>IRL clade</taxon>
        <taxon>Fabeae</taxon>
        <taxon>Lathyrus</taxon>
    </lineage>
</organism>
<proteinExistence type="predicted"/>
<evidence type="ECO:0000313" key="3">
    <source>
        <dbReference type="Proteomes" id="UP001058974"/>
    </source>
</evidence>
<evidence type="ECO:0000313" key="2">
    <source>
        <dbReference type="EMBL" id="KAI5412578.1"/>
    </source>
</evidence>
<gene>
    <name evidence="2" type="ORF">KIW84_057297</name>
</gene>
<dbReference type="AlphaFoldDB" id="A0A9D4X2S4"/>
<dbReference type="SUPFAM" id="SSF54236">
    <property type="entry name" value="Ubiquitin-like"/>
    <property type="match status" value="1"/>
</dbReference>
<name>A0A9D4X2S4_PEA</name>
<dbReference type="Gramene" id="Psat05G0729700-T1">
    <property type="protein sequence ID" value="KAI5412578.1"/>
    <property type="gene ID" value="KIW84_057297"/>
</dbReference>
<dbReference type="InterPro" id="IPR000626">
    <property type="entry name" value="Ubiquitin-like_dom"/>
</dbReference>
<dbReference type="EMBL" id="JAMSHJ010000005">
    <property type="protein sequence ID" value="KAI5412578.1"/>
    <property type="molecule type" value="Genomic_DNA"/>
</dbReference>
<evidence type="ECO:0000259" key="1">
    <source>
        <dbReference type="PROSITE" id="PS50053"/>
    </source>
</evidence>
<dbReference type="Proteomes" id="UP001058974">
    <property type="component" value="Chromosome 5"/>
</dbReference>
<dbReference type="PROSITE" id="PS50053">
    <property type="entry name" value="UBIQUITIN_2"/>
    <property type="match status" value="1"/>
</dbReference>
<comment type="caution">
    <text evidence="2">The sequence shown here is derived from an EMBL/GenBank/DDBJ whole genome shotgun (WGS) entry which is preliminary data.</text>
</comment>
<dbReference type="Gene3D" id="3.10.20.90">
    <property type="entry name" value="Phosphatidylinositol 3-kinase Catalytic Subunit, Chain A, domain 1"/>
    <property type="match status" value="1"/>
</dbReference>
<accession>A0A9D4X2S4</accession>
<protein>
    <recommendedName>
        <fullName evidence="1">Ubiquitin-like domain-containing protein</fullName>
    </recommendedName>
</protein>
<dbReference type="InterPro" id="IPR029071">
    <property type="entry name" value="Ubiquitin-like_domsf"/>
</dbReference>
<dbReference type="Pfam" id="PF00240">
    <property type="entry name" value="ubiquitin"/>
    <property type="match status" value="1"/>
</dbReference>
<reference evidence="2 3" key="1">
    <citation type="journal article" date="2022" name="Nat. Genet.">
        <title>Improved pea reference genome and pan-genome highlight genomic features and evolutionary characteristics.</title>
        <authorList>
            <person name="Yang T."/>
            <person name="Liu R."/>
            <person name="Luo Y."/>
            <person name="Hu S."/>
            <person name="Wang D."/>
            <person name="Wang C."/>
            <person name="Pandey M.K."/>
            <person name="Ge S."/>
            <person name="Xu Q."/>
            <person name="Li N."/>
            <person name="Li G."/>
            <person name="Huang Y."/>
            <person name="Saxena R.K."/>
            <person name="Ji Y."/>
            <person name="Li M."/>
            <person name="Yan X."/>
            <person name="He Y."/>
            <person name="Liu Y."/>
            <person name="Wang X."/>
            <person name="Xiang C."/>
            <person name="Varshney R.K."/>
            <person name="Ding H."/>
            <person name="Gao S."/>
            <person name="Zong X."/>
        </authorList>
    </citation>
    <scope>NUCLEOTIDE SEQUENCE [LARGE SCALE GENOMIC DNA]</scope>
    <source>
        <strain evidence="2 3">cv. Zhongwan 6</strain>
    </source>
</reference>
<keyword evidence="3" id="KW-1185">Reference proteome</keyword>
<sequence length="191" mass="21399">MMHGDCGYLRDASKEHEALELQEDFVHSLVSGADADSVKKSEVSIASMKPRVQTFKGFFVKKLKLVFEGNELARDKSSVRDYGVADGNMLHIVLRFYELKSITVSTLSNEGFGFYVEKTRTMVEEAIKVGAKLTLKLPQQQLYSRVKSQIQELGLDHVVGTRIGDGESKVYPVAKGEEFLLVLKSYMIQSL</sequence>